<comment type="caution">
    <text evidence="7">The sequence shown here is derived from an EMBL/GenBank/DDBJ whole genome shotgun (WGS) entry which is preliminary data.</text>
</comment>
<dbReference type="EMBL" id="WHWC01000140">
    <property type="protein sequence ID" value="KAG8362979.1"/>
    <property type="molecule type" value="Genomic_DNA"/>
</dbReference>
<sequence length="306" mass="34792">MQMQGYTDDIGAYDNEEDAARTYDLAALKYWGPGPASILNFPVERYRREVEEMEKMSTTIMVGGRLGLGAFAETSISIWEPTWNFNYEAIEFLKVFDFYCSPSLGTQEEAAAAYDRAAIEFRGPNAVTNFDISNYANKLKKIPSEVDVRVEHDDIQVKQETLSQVQEHDHQEDRTQWFNQVISLKEHEHPWDLCLDIGFNSLPIPDIPLEKSSSEVFGLLDDKGFEDDIEFIFDGQFGDREFLQDGYLAQENARRRRMLCGSGCVEFSFFVAIALEGGANKLNYDGVVFAQTREIRIGMVACEDDG</sequence>
<dbReference type="InterPro" id="IPR016177">
    <property type="entry name" value="DNA-bd_dom_sf"/>
</dbReference>
<dbReference type="PANTHER" id="PTHR32467:SF97">
    <property type="entry name" value="ETHYLENE-RESPONSIVE TRANSCRIPTION FACTOR WRI1"/>
    <property type="match status" value="1"/>
</dbReference>
<dbReference type="GO" id="GO:0005634">
    <property type="term" value="C:nucleus"/>
    <property type="evidence" value="ECO:0007669"/>
    <property type="project" value="UniProtKB-SubCell"/>
</dbReference>
<evidence type="ECO:0000256" key="2">
    <source>
        <dbReference type="ARBA" id="ARBA00023015"/>
    </source>
</evidence>
<name>A0AAV6W1E1_9LAMI</name>
<keyword evidence="4" id="KW-0804">Transcription</keyword>
<comment type="subcellular location">
    <subcellularLocation>
        <location evidence="1">Nucleus</location>
    </subcellularLocation>
</comment>
<reference evidence="7" key="1">
    <citation type="submission" date="2019-10" db="EMBL/GenBank/DDBJ databases">
        <authorList>
            <person name="Zhang R."/>
            <person name="Pan Y."/>
            <person name="Wang J."/>
            <person name="Ma R."/>
            <person name="Yu S."/>
        </authorList>
    </citation>
    <scope>NUCLEOTIDE SEQUENCE</scope>
    <source>
        <strain evidence="7">LA-IB0</strain>
        <tissue evidence="7">Leaf</tissue>
    </source>
</reference>
<dbReference type="AlphaFoldDB" id="A0AAV6W1E1"/>
<dbReference type="PROSITE" id="PS51032">
    <property type="entry name" value="AP2_ERF"/>
    <property type="match status" value="1"/>
</dbReference>
<evidence type="ECO:0000313" key="7">
    <source>
        <dbReference type="EMBL" id="KAG8362979.1"/>
    </source>
</evidence>
<dbReference type="SUPFAM" id="SSF54171">
    <property type="entry name" value="DNA-binding domain"/>
    <property type="match status" value="2"/>
</dbReference>
<evidence type="ECO:0000256" key="4">
    <source>
        <dbReference type="ARBA" id="ARBA00023163"/>
    </source>
</evidence>
<dbReference type="Proteomes" id="UP000826271">
    <property type="component" value="Unassembled WGS sequence"/>
</dbReference>
<accession>A0AAV6W1E1</accession>
<keyword evidence="8" id="KW-1185">Reference proteome</keyword>
<dbReference type="InterPro" id="IPR001471">
    <property type="entry name" value="AP2/ERF_dom"/>
</dbReference>
<proteinExistence type="predicted"/>
<protein>
    <recommendedName>
        <fullName evidence="6">AP2/ERF domain-containing protein</fullName>
    </recommendedName>
</protein>
<evidence type="ECO:0000256" key="5">
    <source>
        <dbReference type="ARBA" id="ARBA00023242"/>
    </source>
</evidence>
<dbReference type="PANTHER" id="PTHR32467">
    <property type="entry name" value="AP2-LIKE ETHYLENE-RESPONSIVE TRANSCRIPTION FACTOR"/>
    <property type="match status" value="1"/>
</dbReference>
<dbReference type="GO" id="GO:0003677">
    <property type="term" value="F:DNA binding"/>
    <property type="evidence" value="ECO:0007669"/>
    <property type="project" value="UniProtKB-KW"/>
</dbReference>
<feature type="domain" description="AP2/ERF" evidence="6">
    <location>
        <begin position="1"/>
        <end position="42"/>
    </location>
</feature>
<evidence type="ECO:0000256" key="1">
    <source>
        <dbReference type="ARBA" id="ARBA00004123"/>
    </source>
</evidence>
<organism evidence="7 8">
    <name type="scientific">Buddleja alternifolia</name>
    <dbReference type="NCBI Taxonomy" id="168488"/>
    <lineage>
        <taxon>Eukaryota</taxon>
        <taxon>Viridiplantae</taxon>
        <taxon>Streptophyta</taxon>
        <taxon>Embryophyta</taxon>
        <taxon>Tracheophyta</taxon>
        <taxon>Spermatophyta</taxon>
        <taxon>Magnoliopsida</taxon>
        <taxon>eudicotyledons</taxon>
        <taxon>Gunneridae</taxon>
        <taxon>Pentapetalae</taxon>
        <taxon>asterids</taxon>
        <taxon>lamiids</taxon>
        <taxon>Lamiales</taxon>
        <taxon>Scrophulariaceae</taxon>
        <taxon>Buddlejeae</taxon>
        <taxon>Buddleja</taxon>
    </lineage>
</organism>
<dbReference type="Gene3D" id="3.30.730.10">
    <property type="entry name" value="AP2/ERF domain"/>
    <property type="match status" value="2"/>
</dbReference>
<evidence type="ECO:0000313" key="8">
    <source>
        <dbReference type="Proteomes" id="UP000826271"/>
    </source>
</evidence>
<keyword evidence="3" id="KW-0238">DNA-binding</keyword>
<gene>
    <name evidence="7" type="ORF">BUALT_BualtUnG0017400</name>
</gene>
<evidence type="ECO:0000259" key="6">
    <source>
        <dbReference type="PROSITE" id="PS51032"/>
    </source>
</evidence>
<evidence type="ECO:0000256" key="3">
    <source>
        <dbReference type="ARBA" id="ARBA00023125"/>
    </source>
</evidence>
<dbReference type="InterPro" id="IPR036955">
    <property type="entry name" value="AP2/ERF_dom_sf"/>
</dbReference>
<keyword evidence="2" id="KW-0805">Transcription regulation</keyword>
<keyword evidence="5" id="KW-0539">Nucleus</keyword>
<dbReference type="SMART" id="SM00380">
    <property type="entry name" value="AP2"/>
    <property type="match status" value="2"/>
</dbReference>
<dbReference type="GO" id="GO:0003700">
    <property type="term" value="F:DNA-binding transcription factor activity"/>
    <property type="evidence" value="ECO:0007669"/>
    <property type="project" value="InterPro"/>
</dbReference>